<evidence type="ECO:0000259" key="6">
    <source>
        <dbReference type="Pfam" id="PF08281"/>
    </source>
</evidence>
<gene>
    <name evidence="7" type="ORF">HQ865_24665</name>
</gene>
<dbReference type="InterPro" id="IPR007627">
    <property type="entry name" value="RNA_pol_sigma70_r2"/>
</dbReference>
<dbReference type="PANTHER" id="PTHR43133">
    <property type="entry name" value="RNA POLYMERASE ECF-TYPE SIGMA FACTO"/>
    <property type="match status" value="1"/>
</dbReference>
<dbReference type="RefSeq" id="WP_173417457.1">
    <property type="nucleotide sequence ID" value="NZ_CP054139.1"/>
</dbReference>
<dbReference type="InterPro" id="IPR039425">
    <property type="entry name" value="RNA_pol_sigma-70-like"/>
</dbReference>
<evidence type="ECO:0000259" key="5">
    <source>
        <dbReference type="Pfam" id="PF04542"/>
    </source>
</evidence>
<dbReference type="Gene3D" id="1.10.10.10">
    <property type="entry name" value="Winged helix-like DNA-binding domain superfamily/Winged helix DNA-binding domain"/>
    <property type="match status" value="1"/>
</dbReference>
<dbReference type="CDD" id="cd06171">
    <property type="entry name" value="Sigma70_r4"/>
    <property type="match status" value="1"/>
</dbReference>
<dbReference type="InterPro" id="IPR013249">
    <property type="entry name" value="RNA_pol_sigma70_r4_t2"/>
</dbReference>
<sequence>MPSYSSFSDTELIALLKDGDTAAFTVIYNRYFDILYIHALQKLNDTDHAKDVVQELFTYLWVGRERVEIRSSLSAYLYTAVKNKILDFISYQKVRSNYINSFQTYIDNHQSVTDHRIREKQLAEQIENSIACLPDKMRAVFELSRKQALNHKQIAEQLNLSEETVKKQVSNALKILRSRLGSTIILGVMFLK</sequence>
<keyword evidence="2" id="KW-0805">Transcription regulation</keyword>
<dbReference type="NCBIfam" id="TIGR02985">
    <property type="entry name" value="Sig70_bacteroi1"/>
    <property type="match status" value="1"/>
</dbReference>
<dbReference type="Gene3D" id="1.10.1740.10">
    <property type="match status" value="1"/>
</dbReference>
<dbReference type="InterPro" id="IPR014327">
    <property type="entry name" value="RNA_pol_sigma70_bacteroid"/>
</dbReference>
<dbReference type="AlphaFoldDB" id="A0A7D4QIQ3"/>
<protein>
    <submittedName>
        <fullName evidence="7">RNA polymerase sigma-70 factor</fullName>
    </submittedName>
</protein>
<keyword evidence="8" id="KW-1185">Reference proteome</keyword>
<dbReference type="InterPro" id="IPR036388">
    <property type="entry name" value="WH-like_DNA-bd_sf"/>
</dbReference>
<evidence type="ECO:0000313" key="7">
    <source>
        <dbReference type="EMBL" id="QKJ32812.1"/>
    </source>
</evidence>
<proteinExistence type="inferred from homology"/>
<dbReference type="NCBIfam" id="TIGR02937">
    <property type="entry name" value="sigma70-ECF"/>
    <property type="match status" value="1"/>
</dbReference>
<dbReference type="Proteomes" id="UP000505355">
    <property type="component" value="Chromosome"/>
</dbReference>
<dbReference type="KEGG" id="mmab:HQ865_24665"/>
<dbReference type="EMBL" id="CP054139">
    <property type="protein sequence ID" value="QKJ32812.1"/>
    <property type="molecule type" value="Genomic_DNA"/>
</dbReference>
<comment type="similarity">
    <text evidence="1">Belongs to the sigma-70 factor family. ECF subfamily.</text>
</comment>
<evidence type="ECO:0000256" key="2">
    <source>
        <dbReference type="ARBA" id="ARBA00023015"/>
    </source>
</evidence>
<name>A0A7D4QIQ3_9SPHI</name>
<keyword evidence="3" id="KW-0731">Sigma factor</keyword>
<organism evidence="7 8">
    <name type="scientific">Mucilaginibacter mali</name>
    <dbReference type="NCBI Taxonomy" id="2740462"/>
    <lineage>
        <taxon>Bacteria</taxon>
        <taxon>Pseudomonadati</taxon>
        <taxon>Bacteroidota</taxon>
        <taxon>Sphingobacteriia</taxon>
        <taxon>Sphingobacteriales</taxon>
        <taxon>Sphingobacteriaceae</taxon>
        <taxon>Mucilaginibacter</taxon>
    </lineage>
</organism>
<evidence type="ECO:0000256" key="3">
    <source>
        <dbReference type="ARBA" id="ARBA00023082"/>
    </source>
</evidence>
<evidence type="ECO:0000256" key="1">
    <source>
        <dbReference type="ARBA" id="ARBA00010641"/>
    </source>
</evidence>
<dbReference type="GO" id="GO:0006352">
    <property type="term" value="P:DNA-templated transcription initiation"/>
    <property type="evidence" value="ECO:0007669"/>
    <property type="project" value="InterPro"/>
</dbReference>
<dbReference type="GO" id="GO:0016987">
    <property type="term" value="F:sigma factor activity"/>
    <property type="evidence" value="ECO:0007669"/>
    <property type="project" value="UniProtKB-KW"/>
</dbReference>
<feature type="domain" description="RNA polymerase sigma-70 region 2" evidence="5">
    <location>
        <begin position="28"/>
        <end position="93"/>
    </location>
</feature>
<keyword evidence="4" id="KW-0804">Transcription</keyword>
<dbReference type="SUPFAM" id="SSF88946">
    <property type="entry name" value="Sigma2 domain of RNA polymerase sigma factors"/>
    <property type="match status" value="1"/>
</dbReference>
<evidence type="ECO:0000313" key="8">
    <source>
        <dbReference type="Proteomes" id="UP000505355"/>
    </source>
</evidence>
<dbReference type="PANTHER" id="PTHR43133:SF46">
    <property type="entry name" value="RNA POLYMERASE SIGMA-70 FACTOR ECF SUBFAMILY"/>
    <property type="match status" value="1"/>
</dbReference>
<accession>A0A7D4QIQ3</accession>
<dbReference type="Pfam" id="PF04542">
    <property type="entry name" value="Sigma70_r2"/>
    <property type="match status" value="1"/>
</dbReference>
<dbReference type="InterPro" id="IPR014284">
    <property type="entry name" value="RNA_pol_sigma-70_dom"/>
</dbReference>
<evidence type="ECO:0000256" key="4">
    <source>
        <dbReference type="ARBA" id="ARBA00023163"/>
    </source>
</evidence>
<feature type="domain" description="RNA polymerase sigma factor 70 region 4 type 2" evidence="6">
    <location>
        <begin position="124"/>
        <end position="175"/>
    </location>
</feature>
<dbReference type="SUPFAM" id="SSF88659">
    <property type="entry name" value="Sigma3 and sigma4 domains of RNA polymerase sigma factors"/>
    <property type="match status" value="1"/>
</dbReference>
<reference evidence="7 8" key="1">
    <citation type="submission" date="2020-05" db="EMBL/GenBank/DDBJ databases">
        <title>Mucilaginibacter mali sp. nov.</title>
        <authorList>
            <person name="Kim H.S."/>
            <person name="Lee K.C."/>
            <person name="Suh M.K."/>
            <person name="Kim J.-S."/>
            <person name="Han K.-I."/>
            <person name="Eom M.K."/>
            <person name="Shin Y.K."/>
            <person name="Lee J.-S."/>
        </authorList>
    </citation>
    <scope>NUCLEOTIDE SEQUENCE [LARGE SCALE GENOMIC DNA]</scope>
    <source>
        <strain evidence="7 8">G2-14</strain>
    </source>
</reference>
<dbReference type="InterPro" id="IPR013325">
    <property type="entry name" value="RNA_pol_sigma_r2"/>
</dbReference>
<dbReference type="GO" id="GO:0003677">
    <property type="term" value="F:DNA binding"/>
    <property type="evidence" value="ECO:0007669"/>
    <property type="project" value="InterPro"/>
</dbReference>
<dbReference type="Pfam" id="PF08281">
    <property type="entry name" value="Sigma70_r4_2"/>
    <property type="match status" value="1"/>
</dbReference>
<dbReference type="InterPro" id="IPR013324">
    <property type="entry name" value="RNA_pol_sigma_r3/r4-like"/>
</dbReference>